<evidence type="ECO:0000313" key="2">
    <source>
        <dbReference type="Proteomes" id="UP000541535"/>
    </source>
</evidence>
<comment type="caution">
    <text evidence="1">The sequence shown here is derived from an EMBL/GenBank/DDBJ whole genome shotgun (WGS) entry which is preliminary data.</text>
</comment>
<proteinExistence type="predicted"/>
<dbReference type="EMBL" id="JACHXD010000002">
    <property type="protein sequence ID" value="MBB3117913.1"/>
    <property type="molecule type" value="Genomic_DNA"/>
</dbReference>
<evidence type="ECO:0000313" key="1">
    <source>
        <dbReference type="EMBL" id="MBB3117913.1"/>
    </source>
</evidence>
<dbReference type="AlphaFoldDB" id="A0A7W5B7E8"/>
<reference evidence="1 2" key="1">
    <citation type="submission" date="2020-08" db="EMBL/GenBank/DDBJ databases">
        <title>Genomic Encyclopedia of Type Strains, Phase III (KMG-III): the genomes of soil and plant-associated and newly described type strains.</title>
        <authorList>
            <person name="Whitman W."/>
        </authorList>
    </citation>
    <scope>NUCLEOTIDE SEQUENCE [LARGE SCALE GENOMIC DNA]</scope>
    <source>
        <strain evidence="1 2">CECT 8897</strain>
    </source>
</reference>
<gene>
    <name evidence="1" type="ORF">FHS03_000939</name>
</gene>
<dbReference type="Proteomes" id="UP000541535">
    <property type="component" value="Unassembled WGS sequence"/>
</dbReference>
<sequence>MKPAADMFDKLKSLFGAKAAPAPTSFDPAAYQPYRQDELNLVYKLMFCDEAALFAPKASTLPLFGDNPDPQVIRAIAQDSNEESRVRLLAFNWLRERTYAVPPKEALGVVVEVPLENGLDVLAAYADGQVQYINQTGRLAVFEGSPAEVVQQAKALVQSAARGLAKNAGQEGGKLRRPPPAAGSLRVTVLAADGLHLSEGSFAELHGKSASGAVLKQAQALLDLVVRQANG</sequence>
<dbReference type="RefSeq" id="WP_183439845.1">
    <property type="nucleotide sequence ID" value="NZ_JACHXD010000002.1"/>
</dbReference>
<organism evidence="1 2">
    <name type="scientific">Pseudoduganella violacea</name>
    <dbReference type="NCBI Taxonomy" id="1715466"/>
    <lineage>
        <taxon>Bacteria</taxon>
        <taxon>Pseudomonadati</taxon>
        <taxon>Pseudomonadota</taxon>
        <taxon>Betaproteobacteria</taxon>
        <taxon>Burkholderiales</taxon>
        <taxon>Oxalobacteraceae</taxon>
        <taxon>Telluria group</taxon>
        <taxon>Pseudoduganella</taxon>
    </lineage>
</organism>
<name>A0A7W5B7E8_9BURK</name>
<accession>A0A7W5B7E8</accession>
<protein>
    <submittedName>
        <fullName evidence="1">Uncharacterized protein</fullName>
    </submittedName>
</protein>
<keyword evidence="2" id="KW-1185">Reference proteome</keyword>